<name>L0G210_ECHVK</name>
<protein>
    <submittedName>
        <fullName evidence="1">Uncharacterized protein</fullName>
    </submittedName>
</protein>
<gene>
    <name evidence="1" type="ordered locus">Echvi_3120</name>
</gene>
<evidence type="ECO:0000313" key="1">
    <source>
        <dbReference type="EMBL" id="AGA79358.1"/>
    </source>
</evidence>
<dbReference type="RefSeq" id="WP_015266910.1">
    <property type="nucleotide sequence ID" value="NC_019904.1"/>
</dbReference>
<reference evidence="2" key="1">
    <citation type="submission" date="2012-02" db="EMBL/GenBank/DDBJ databases">
        <title>The complete genome of Echinicola vietnamensis DSM 17526.</title>
        <authorList>
            <person name="Lucas S."/>
            <person name="Copeland A."/>
            <person name="Lapidus A."/>
            <person name="Glavina del Rio T."/>
            <person name="Dalin E."/>
            <person name="Tice H."/>
            <person name="Bruce D."/>
            <person name="Goodwin L."/>
            <person name="Pitluck S."/>
            <person name="Peters L."/>
            <person name="Ovchinnikova G."/>
            <person name="Teshima H."/>
            <person name="Kyrpides N."/>
            <person name="Mavromatis K."/>
            <person name="Ivanova N."/>
            <person name="Brettin T."/>
            <person name="Detter J.C."/>
            <person name="Han C."/>
            <person name="Larimer F."/>
            <person name="Land M."/>
            <person name="Hauser L."/>
            <person name="Markowitz V."/>
            <person name="Cheng J.-F."/>
            <person name="Hugenholtz P."/>
            <person name="Woyke T."/>
            <person name="Wu D."/>
            <person name="Brambilla E."/>
            <person name="Klenk H.-P."/>
            <person name="Eisen J.A."/>
        </authorList>
    </citation>
    <scope>NUCLEOTIDE SEQUENCE [LARGE SCALE GENOMIC DNA]</scope>
    <source>
        <strain evidence="2">DSM 17526 / LMG 23754 / KMM 6221</strain>
    </source>
</reference>
<dbReference type="HOGENOM" id="CLU_3006917_0_0_10"/>
<keyword evidence="2" id="KW-1185">Reference proteome</keyword>
<proteinExistence type="predicted"/>
<accession>L0G210</accession>
<sequence>MNKKTTIYPTEPLLSKTSLSSPVCYLNSPEILADYKIPAIPIPDKGKKKERLKPKS</sequence>
<evidence type="ECO:0000313" key="2">
    <source>
        <dbReference type="Proteomes" id="UP000010796"/>
    </source>
</evidence>
<dbReference type="KEGG" id="evi:Echvi_3120"/>
<dbReference type="STRING" id="926556.Echvi_3120"/>
<dbReference type="AlphaFoldDB" id="L0G210"/>
<organism evidence="1 2">
    <name type="scientific">Echinicola vietnamensis (strain DSM 17526 / LMG 23754 / KMM 6221)</name>
    <dbReference type="NCBI Taxonomy" id="926556"/>
    <lineage>
        <taxon>Bacteria</taxon>
        <taxon>Pseudomonadati</taxon>
        <taxon>Bacteroidota</taxon>
        <taxon>Cytophagia</taxon>
        <taxon>Cytophagales</taxon>
        <taxon>Cyclobacteriaceae</taxon>
        <taxon>Echinicola</taxon>
    </lineage>
</organism>
<dbReference type="EMBL" id="CP003346">
    <property type="protein sequence ID" value="AGA79358.1"/>
    <property type="molecule type" value="Genomic_DNA"/>
</dbReference>
<dbReference type="Proteomes" id="UP000010796">
    <property type="component" value="Chromosome"/>
</dbReference>